<accession>A0A3P3VVS5</accession>
<dbReference type="GO" id="GO:0016887">
    <property type="term" value="F:ATP hydrolysis activity"/>
    <property type="evidence" value="ECO:0007669"/>
    <property type="project" value="InterPro"/>
</dbReference>
<evidence type="ECO:0000313" key="6">
    <source>
        <dbReference type="EMBL" id="RRJ85726.1"/>
    </source>
</evidence>
<dbReference type="PROSITE" id="PS50893">
    <property type="entry name" value="ABC_TRANSPORTER_2"/>
    <property type="match status" value="2"/>
</dbReference>
<feature type="domain" description="ABC transporter" evidence="5">
    <location>
        <begin position="164"/>
        <end position="407"/>
    </location>
</feature>
<dbReference type="PANTHER" id="PTHR43790:SF9">
    <property type="entry name" value="GALACTOFURANOSE TRANSPORTER ATP-BINDING PROTEIN YTFR"/>
    <property type="match status" value="1"/>
</dbReference>
<dbReference type="PANTHER" id="PTHR43790">
    <property type="entry name" value="CARBOHYDRATE TRANSPORT ATP-BINDING PROTEIN MG119-RELATED"/>
    <property type="match status" value="1"/>
</dbReference>
<dbReference type="Pfam" id="PF00005">
    <property type="entry name" value="ABC_tran"/>
    <property type="match status" value="2"/>
</dbReference>
<gene>
    <name evidence="6" type="ORF">EG850_12115</name>
</gene>
<keyword evidence="1" id="KW-0813">Transport</keyword>
<keyword evidence="2" id="KW-0677">Repeat</keyword>
<dbReference type="GO" id="GO:0005524">
    <property type="term" value="F:ATP binding"/>
    <property type="evidence" value="ECO:0007669"/>
    <property type="project" value="UniProtKB-KW"/>
</dbReference>
<feature type="domain" description="ABC transporter" evidence="5">
    <location>
        <begin position="419"/>
        <end position="660"/>
    </location>
</feature>
<dbReference type="Proteomes" id="UP000274391">
    <property type="component" value="Unassembled WGS sequence"/>
</dbReference>
<evidence type="ECO:0000256" key="4">
    <source>
        <dbReference type="ARBA" id="ARBA00022840"/>
    </source>
</evidence>
<dbReference type="Gene3D" id="3.40.50.300">
    <property type="entry name" value="P-loop containing nucleotide triphosphate hydrolases"/>
    <property type="match status" value="2"/>
</dbReference>
<reference evidence="6 7" key="1">
    <citation type="submission" date="2018-11" db="EMBL/GenBank/DDBJ databases">
        <title>YIM 102482-1 draft genome.</title>
        <authorList>
            <person name="Li G."/>
            <person name="Jiang Y."/>
        </authorList>
    </citation>
    <scope>NUCLEOTIDE SEQUENCE [LARGE SCALE GENOMIC DNA]</scope>
    <source>
        <strain evidence="6 7">YIM 102482-1</strain>
    </source>
</reference>
<dbReference type="InterPro" id="IPR050107">
    <property type="entry name" value="ABC_carbohydrate_import_ATPase"/>
</dbReference>
<keyword evidence="3" id="KW-0547">Nucleotide-binding</keyword>
<keyword evidence="7" id="KW-1185">Reference proteome</keyword>
<dbReference type="InterPro" id="IPR027417">
    <property type="entry name" value="P-loop_NTPase"/>
</dbReference>
<evidence type="ECO:0000256" key="2">
    <source>
        <dbReference type="ARBA" id="ARBA00022737"/>
    </source>
</evidence>
<sequence length="665" mass="74600">MLRRVRGHTLRRADVLHRRHLVARLHERVAHRPAHRARLDDGVDARGVRREVLHDRLLRQRRLEQALHRTDDLDLGAELERMIAARVPEQLVRDTRHAGHLEHIARAADRAEERRRGRHRLEYGVVDDGDGVGAVDRHDERDDRDARRVGLVDEIDRGLRGHRVEEDDVGVQREGLAELLELPGHVGRIVRRHVEHDLDTGALERRGERLLVHGDERSRGRRADEGEFTLDGEPADFRSPRHAADHGIAVVFQEVLTAANQSVLDNIWLGADGVFTRRRSRQEQRRIAADVLGRLVDGIDLDRPAGTLSLSERQAVCIVRALVREPRVLVLDESTAALDVLTRDRLFTEMRRLAAEGTSILFISHRMDEVAEISDAVTVLRSGRTVSHVTRDELSIERLVGDMTGTAGRFEREERHRELGAVTLRAEGVRLHPDAEPVDFELRSGELVGLAGLEGHGQDLFLKRLGGIAGGEGAVIRILTPDIEVHQGNGSKIGVAYLPRERRGESLFETMSIRENFALPTMRLDTNGPFLDVKRMAERFADVVKALNIRLADQGDPISSLSGGSQQKVLLARWLATDPKVLLLNDPTRGVDIMTKREIYATLERLCADGMSVVMLSSEVDELVELVDRVLVFRDRTVFAEIPRDRLTTEAVVAAYFGHETGAAA</sequence>
<dbReference type="AlphaFoldDB" id="A0A3P3VVS5"/>
<protein>
    <submittedName>
        <fullName evidence="6">Sugar ABC transporter ATP-binding protein</fullName>
    </submittedName>
</protein>
<proteinExistence type="predicted"/>
<dbReference type="CDD" id="cd03215">
    <property type="entry name" value="ABC_Carb_Monos_II"/>
    <property type="match status" value="1"/>
</dbReference>
<dbReference type="InterPro" id="IPR003439">
    <property type="entry name" value="ABC_transporter-like_ATP-bd"/>
</dbReference>
<evidence type="ECO:0000256" key="1">
    <source>
        <dbReference type="ARBA" id="ARBA00022448"/>
    </source>
</evidence>
<dbReference type="OrthoDB" id="39350at2"/>
<evidence type="ECO:0000256" key="3">
    <source>
        <dbReference type="ARBA" id="ARBA00022741"/>
    </source>
</evidence>
<dbReference type="EMBL" id="RQVS01000020">
    <property type="protein sequence ID" value="RRJ85726.1"/>
    <property type="molecule type" value="Genomic_DNA"/>
</dbReference>
<comment type="caution">
    <text evidence="6">The sequence shown here is derived from an EMBL/GenBank/DDBJ whole genome shotgun (WGS) entry which is preliminary data.</text>
</comment>
<evidence type="ECO:0000313" key="7">
    <source>
        <dbReference type="Proteomes" id="UP000274391"/>
    </source>
</evidence>
<organism evidence="6 7">
    <name type="scientific">Gulosibacter macacae</name>
    <dbReference type="NCBI Taxonomy" id="2488791"/>
    <lineage>
        <taxon>Bacteria</taxon>
        <taxon>Bacillati</taxon>
        <taxon>Actinomycetota</taxon>
        <taxon>Actinomycetes</taxon>
        <taxon>Micrococcales</taxon>
        <taxon>Microbacteriaceae</taxon>
        <taxon>Gulosibacter</taxon>
    </lineage>
</organism>
<dbReference type="SUPFAM" id="SSF52540">
    <property type="entry name" value="P-loop containing nucleoside triphosphate hydrolases"/>
    <property type="match status" value="2"/>
</dbReference>
<name>A0A3P3VVS5_9MICO</name>
<keyword evidence="4 6" id="KW-0067">ATP-binding</keyword>
<evidence type="ECO:0000259" key="5">
    <source>
        <dbReference type="PROSITE" id="PS50893"/>
    </source>
</evidence>